<accession>A0ACC2HR82</accession>
<dbReference type="Proteomes" id="UP001153331">
    <property type="component" value="Unassembled WGS sequence"/>
</dbReference>
<protein>
    <submittedName>
        <fullName evidence="1">Uncharacterized protein</fullName>
    </submittedName>
</protein>
<name>A0ACC2HR82_9PLEO</name>
<reference evidence="1" key="1">
    <citation type="submission" date="2022-11" db="EMBL/GenBank/DDBJ databases">
        <title>Genome Sequence of Boeremia exigua.</title>
        <authorList>
            <person name="Buettner E."/>
        </authorList>
    </citation>
    <scope>NUCLEOTIDE SEQUENCE</scope>
    <source>
        <strain evidence="1">CU02</strain>
    </source>
</reference>
<sequence>MVEWVRRRGAACGMTMAVRQGELLQRCENNAAPFENKSASCGAPDSLNGTREPHGGLLGHVDYGCALRPIGDPNMMVFLEPVFPSIPATLACMAAGEGQCWPHGEAAHKRWNIKATGAQDHAPSTPALCERPIVSSSNGISCDR</sequence>
<comment type="caution">
    <text evidence="1">The sequence shown here is derived from an EMBL/GenBank/DDBJ whole genome shotgun (WGS) entry which is preliminary data.</text>
</comment>
<dbReference type="EMBL" id="JAPHNI010001488">
    <property type="protein sequence ID" value="KAJ8105474.1"/>
    <property type="molecule type" value="Genomic_DNA"/>
</dbReference>
<gene>
    <name evidence="1" type="ORF">OPT61_g10156</name>
</gene>
<evidence type="ECO:0000313" key="1">
    <source>
        <dbReference type="EMBL" id="KAJ8105474.1"/>
    </source>
</evidence>
<proteinExistence type="predicted"/>
<evidence type="ECO:0000313" key="2">
    <source>
        <dbReference type="Proteomes" id="UP001153331"/>
    </source>
</evidence>
<organism evidence="1 2">
    <name type="scientific">Boeremia exigua</name>
    <dbReference type="NCBI Taxonomy" id="749465"/>
    <lineage>
        <taxon>Eukaryota</taxon>
        <taxon>Fungi</taxon>
        <taxon>Dikarya</taxon>
        <taxon>Ascomycota</taxon>
        <taxon>Pezizomycotina</taxon>
        <taxon>Dothideomycetes</taxon>
        <taxon>Pleosporomycetidae</taxon>
        <taxon>Pleosporales</taxon>
        <taxon>Pleosporineae</taxon>
        <taxon>Didymellaceae</taxon>
        <taxon>Boeremia</taxon>
    </lineage>
</organism>
<keyword evidence="2" id="KW-1185">Reference proteome</keyword>